<dbReference type="OrthoDB" id="2140054at2759"/>
<evidence type="ECO:0000313" key="3">
    <source>
        <dbReference type="EMBL" id="ORX43641.1"/>
    </source>
</evidence>
<name>A0A1Y1V0Y8_9FUNG</name>
<dbReference type="AlphaFoldDB" id="A0A1Y1V0Y8"/>
<feature type="non-terminal residue" evidence="3">
    <location>
        <position position="560"/>
    </location>
</feature>
<feature type="region of interest" description="Disordered" evidence="1">
    <location>
        <begin position="403"/>
        <end position="475"/>
    </location>
</feature>
<sequence length="560" mass="58937">MKLFNFKIIVFFVFILIKRIVVCEDITLVPGPVTCDYSSKDSNENYDINTDTNINCEGSSCTVNGNGATISNEQVTITTAGTFIIKGLLEGQIRIEAAKEDFIHLILENATIKSNNGPAIYGVSADKVTLTLVGENTLSDSSNYTVVDEEPDACLFIDSDLTINGSGSLNVTGNYSDAIRCKSDLKIVNGNISVPSAVQRGIKAKNSICIKDGSLLDITSNNSALKVTRMDNPEKGFIVIDGGNIVISTTNDAIHAESHLTIRGGYIDIKSCKEGLEAQMIDILGGEIHIVSSDDGINATKIAKKEDTNGNNMFGSMPATGTDGSIYINIVGGKTYVTMTGMDVDGIDSNGVLYIGSEAQVYISIEGDIYGNMAALDAEGSNAITSGSTIVIAASGMGGMGGMRGDFMDGGNGNRPSQPPNDSGNGNRPNQLSNDSGNGNQQNYPSPPNNDGFMNEGNRNPPNGSNMNMTPQFGESGKVYQPYIKTSINTQSAGTEITVKDTSGNVIVSYTPDVSYSNLLITSPSMKAGEAYIINSGSESITINASEESGTVNSPSVSSP</sequence>
<evidence type="ECO:0000313" key="4">
    <source>
        <dbReference type="Proteomes" id="UP000193719"/>
    </source>
</evidence>
<reference evidence="3 4" key="1">
    <citation type="submission" date="2016-08" db="EMBL/GenBank/DDBJ databases">
        <title>Genomes of anaerobic fungi encode conserved fungal cellulosomes for biomass hydrolysis.</title>
        <authorList>
            <consortium name="DOE Joint Genome Institute"/>
            <person name="Haitjema C.H."/>
            <person name="Gilmore S.P."/>
            <person name="Henske J.K."/>
            <person name="Solomon K.V."/>
            <person name="De Groot R."/>
            <person name="Kuo A."/>
            <person name="Mondo S.J."/>
            <person name="Salamov A.A."/>
            <person name="Labutti K."/>
            <person name="Zhao Z."/>
            <person name="Chiniquy J."/>
            <person name="Barry K."/>
            <person name="Brewer H.M."/>
            <person name="Purvine S.O."/>
            <person name="Wright A.T."/>
            <person name="Boxma B."/>
            <person name="Van Alen T."/>
            <person name="Hackstein J.H."/>
            <person name="Baker S.E."/>
            <person name="Grigoriev I.V."/>
            <person name="O'Malley M.A."/>
        </authorList>
    </citation>
    <scope>NUCLEOTIDE SEQUENCE [LARGE SCALE GENOMIC DNA]</scope>
    <source>
        <strain evidence="4">finn</strain>
    </source>
</reference>
<evidence type="ECO:0000256" key="2">
    <source>
        <dbReference type="SAM" id="SignalP"/>
    </source>
</evidence>
<dbReference type="Proteomes" id="UP000193719">
    <property type="component" value="Unassembled WGS sequence"/>
</dbReference>
<dbReference type="Pfam" id="PF14262">
    <property type="entry name" value="Cthe_2159"/>
    <property type="match status" value="1"/>
</dbReference>
<comment type="caution">
    <text evidence="3">The sequence shown here is derived from an EMBL/GenBank/DDBJ whole genome shotgun (WGS) entry which is preliminary data.</text>
</comment>
<dbReference type="EMBL" id="MCFH01000051">
    <property type="protein sequence ID" value="ORX43641.1"/>
    <property type="molecule type" value="Genomic_DNA"/>
</dbReference>
<dbReference type="STRING" id="1754191.A0A1Y1V0Y8"/>
<accession>A0A1Y1V0Y8</accession>
<feature type="compositionally biased region" description="Gly residues" evidence="1">
    <location>
        <begin position="403"/>
        <end position="413"/>
    </location>
</feature>
<feature type="signal peptide" evidence="2">
    <location>
        <begin position="1"/>
        <end position="23"/>
    </location>
</feature>
<keyword evidence="4" id="KW-1185">Reference proteome</keyword>
<dbReference type="InterPro" id="IPR025584">
    <property type="entry name" value="Cthe_2159"/>
</dbReference>
<feature type="chain" id="PRO_5012237368" description="Carbohydrate-binding domain-containing protein" evidence="2">
    <location>
        <begin position="24"/>
        <end position="560"/>
    </location>
</feature>
<keyword evidence="2" id="KW-0732">Signal</keyword>
<feature type="compositionally biased region" description="Polar residues" evidence="1">
    <location>
        <begin position="457"/>
        <end position="473"/>
    </location>
</feature>
<feature type="compositionally biased region" description="Polar residues" evidence="1">
    <location>
        <begin position="420"/>
        <end position="444"/>
    </location>
</feature>
<gene>
    <name evidence="3" type="ORF">BCR36DRAFT_335770</name>
</gene>
<reference evidence="3 4" key="2">
    <citation type="submission" date="2016-08" db="EMBL/GenBank/DDBJ databases">
        <title>Pervasive Adenine N6-methylation of Active Genes in Fungi.</title>
        <authorList>
            <consortium name="DOE Joint Genome Institute"/>
            <person name="Mondo S.J."/>
            <person name="Dannebaum R.O."/>
            <person name="Kuo R.C."/>
            <person name="Labutti K."/>
            <person name="Haridas S."/>
            <person name="Kuo A."/>
            <person name="Salamov A."/>
            <person name="Ahrendt S.R."/>
            <person name="Lipzen A."/>
            <person name="Sullivan W."/>
            <person name="Andreopoulos W.B."/>
            <person name="Clum A."/>
            <person name="Lindquist E."/>
            <person name="Daum C."/>
            <person name="Ramamoorthy G.K."/>
            <person name="Gryganskyi A."/>
            <person name="Culley D."/>
            <person name="Magnuson J.K."/>
            <person name="James T.Y."/>
            <person name="O'Malley M.A."/>
            <person name="Stajich J.E."/>
            <person name="Spatafora J.W."/>
            <person name="Visel A."/>
            <person name="Grigoriev I.V."/>
        </authorList>
    </citation>
    <scope>NUCLEOTIDE SEQUENCE [LARGE SCALE GENOMIC DNA]</scope>
    <source>
        <strain evidence="4">finn</strain>
    </source>
</reference>
<proteinExistence type="predicted"/>
<evidence type="ECO:0000256" key="1">
    <source>
        <dbReference type="SAM" id="MobiDB-lite"/>
    </source>
</evidence>
<organism evidence="3 4">
    <name type="scientific">Piromyces finnis</name>
    <dbReference type="NCBI Taxonomy" id="1754191"/>
    <lineage>
        <taxon>Eukaryota</taxon>
        <taxon>Fungi</taxon>
        <taxon>Fungi incertae sedis</taxon>
        <taxon>Chytridiomycota</taxon>
        <taxon>Chytridiomycota incertae sedis</taxon>
        <taxon>Neocallimastigomycetes</taxon>
        <taxon>Neocallimastigales</taxon>
        <taxon>Neocallimastigaceae</taxon>
        <taxon>Piromyces</taxon>
    </lineage>
</organism>
<protein>
    <recommendedName>
        <fullName evidence="5">Carbohydrate-binding domain-containing protein</fullName>
    </recommendedName>
</protein>
<evidence type="ECO:0008006" key="5">
    <source>
        <dbReference type="Google" id="ProtNLM"/>
    </source>
</evidence>